<dbReference type="InterPro" id="IPR014044">
    <property type="entry name" value="CAP_dom"/>
</dbReference>
<reference evidence="3 4" key="1">
    <citation type="submission" date="2013-12" db="EMBL/GenBank/DDBJ databases">
        <title>Draft genome of the parsitic nematode Ancylostoma duodenale.</title>
        <authorList>
            <person name="Mitreva M."/>
        </authorList>
    </citation>
    <scope>NUCLEOTIDE SEQUENCE [LARGE SCALE GENOMIC DNA]</scope>
    <source>
        <strain evidence="3 4">Zhejiang</strain>
    </source>
</reference>
<dbReference type="EMBL" id="KN733398">
    <property type="protein sequence ID" value="KIH58204.1"/>
    <property type="molecule type" value="Genomic_DNA"/>
</dbReference>
<dbReference type="OrthoDB" id="5875953at2759"/>
<evidence type="ECO:0000256" key="1">
    <source>
        <dbReference type="SAM" id="SignalP"/>
    </source>
</evidence>
<dbReference type="SUPFAM" id="SSF55797">
    <property type="entry name" value="PR-1-like"/>
    <property type="match status" value="1"/>
</dbReference>
<dbReference type="Proteomes" id="UP000054047">
    <property type="component" value="Unassembled WGS sequence"/>
</dbReference>
<sequence length="267" mass="28829">MTMLSFITLAIASLLAALCEGKPKLSPLCPSGYLDKDTIDNGILNPVNARRAKLAQGTQKNGRDGFPATLPPATNMTQLSWGCQLEQDAIKALGNNCQDPGNPNPPNSGGLANIFDAQYQAPGQYGMAAMKIFKTYLKNYLQQIDVKQLDVHTRGTVLSNAIYNGGDKDFTGYAELVRATNMEIGCAMIRCTAPDLITFYCVMNGKSIQKGDAVYKGTTKNVGRCKEVICPTGYTCNDTTLLCVKATAKKIPTGKAFLFSFLFFFGS</sequence>
<feature type="chain" id="PRO_5002149406" evidence="1">
    <location>
        <begin position="22"/>
        <end position="267"/>
    </location>
</feature>
<accession>A0A0C2GH60</accession>
<name>A0A0C2GH60_9BILA</name>
<feature type="domain" description="SCP" evidence="2">
    <location>
        <begin position="44"/>
        <end position="202"/>
    </location>
</feature>
<keyword evidence="1" id="KW-0732">Signal</keyword>
<protein>
    <submittedName>
        <fullName evidence="3">SCP-like protein</fullName>
    </submittedName>
</protein>
<evidence type="ECO:0000259" key="2">
    <source>
        <dbReference type="Pfam" id="PF00188"/>
    </source>
</evidence>
<gene>
    <name evidence="3" type="ORF">ANCDUO_11591</name>
</gene>
<organism evidence="3 4">
    <name type="scientific">Ancylostoma duodenale</name>
    <dbReference type="NCBI Taxonomy" id="51022"/>
    <lineage>
        <taxon>Eukaryota</taxon>
        <taxon>Metazoa</taxon>
        <taxon>Ecdysozoa</taxon>
        <taxon>Nematoda</taxon>
        <taxon>Chromadorea</taxon>
        <taxon>Rhabditida</taxon>
        <taxon>Rhabditina</taxon>
        <taxon>Rhabditomorpha</taxon>
        <taxon>Strongyloidea</taxon>
        <taxon>Ancylostomatidae</taxon>
        <taxon>Ancylostomatinae</taxon>
        <taxon>Ancylostoma</taxon>
    </lineage>
</organism>
<feature type="signal peptide" evidence="1">
    <location>
        <begin position="1"/>
        <end position="21"/>
    </location>
</feature>
<evidence type="ECO:0000313" key="3">
    <source>
        <dbReference type="EMBL" id="KIH58204.1"/>
    </source>
</evidence>
<dbReference type="Pfam" id="PF00188">
    <property type="entry name" value="CAP"/>
    <property type="match status" value="1"/>
</dbReference>
<dbReference type="AlphaFoldDB" id="A0A0C2GH60"/>
<proteinExistence type="predicted"/>
<dbReference type="Gene3D" id="3.40.33.10">
    <property type="entry name" value="CAP"/>
    <property type="match status" value="1"/>
</dbReference>
<dbReference type="InterPro" id="IPR035940">
    <property type="entry name" value="CAP_sf"/>
</dbReference>
<keyword evidence="4" id="KW-1185">Reference proteome</keyword>
<evidence type="ECO:0000313" key="4">
    <source>
        <dbReference type="Proteomes" id="UP000054047"/>
    </source>
</evidence>
<dbReference type="CDD" id="cd05380">
    <property type="entry name" value="CAP_euk"/>
    <property type="match status" value="1"/>
</dbReference>